<reference evidence="2 3" key="1">
    <citation type="submission" date="2023-07" db="EMBL/GenBank/DDBJ databases">
        <title>Sorghum-associated microbial communities from plants grown in Nebraska, USA.</title>
        <authorList>
            <person name="Schachtman D."/>
        </authorList>
    </citation>
    <scope>NUCLEOTIDE SEQUENCE [LARGE SCALE GENOMIC DNA]</scope>
    <source>
        <strain evidence="2 3">BE332</strain>
    </source>
</reference>
<dbReference type="Proteomes" id="UP001239626">
    <property type="component" value="Unassembled WGS sequence"/>
</dbReference>
<keyword evidence="1" id="KW-0812">Transmembrane</keyword>
<comment type="caution">
    <text evidence="2">The sequence shown here is derived from an EMBL/GenBank/DDBJ whole genome shotgun (WGS) entry which is preliminary data.</text>
</comment>
<organism evidence="2 3">
    <name type="scientific">Cellulomonas humilata</name>
    <dbReference type="NCBI Taxonomy" id="144055"/>
    <lineage>
        <taxon>Bacteria</taxon>
        <taxon>Bacillati</taxon>
        <taxon>Actinomycetota</taxon>
        <taxon>Actinomycetes</taxon>
        <taxon>Micrococcales</taxon>
        <taxon>Cellulomonadaceae</taxon>
        <taxon>Cellulomonas</taxon>
    </lineage>
</organism>
<feature type="transmembrane region" description="Helical" evidence="1">
    <location>
        <begin position="111"/>
        <end position="142"/>
    </location>
</feature>
<feature type="transmembrane region" description="Helical" evidence="1">
    <location>
        <begin position="78"/>
        <end position="99"/>
    </location>
</feature>
<evidence type="ECO:0000313" key="2">
    <source>
        <dbReference type="EMBL" id="MDQ0373846.1"/>
    </source>
</evidence>
<dbReference type="EMBL" id="JAUSVB010000002">
    <property type="protein sequence ID" value="MDQ0373846.1"/>
    <property type="molecule type" value="Genomic_DNA"/>
</dbReference>
<proteinExistence type="predicted"/>
<protein>
    <submittedName>
        <fullName evidence="2">Uncharacterized protein</fullName>
    </submittedName>
</protein>
<feature type="transmembrane region" description="Helical" evidence="1">
    <location>
        <begin position="225"/>
        <end position="255"/>
    </location>
</feature>
<keyword evidence="1" id="KW-0472">Membrane</keyword>
<name>A0ABU0EEZ3_9CELL</name>
<evidence type="ECO:0000256" key="1">
    <source>
        <dbReference type="SAM" id="Phobius"/>
    </source>
</evidence>
<sequence>MNELRPWALWLSLLAVTLSLLVCVGSSLVTDAPPLGERLEQLRAQPAPDGVDEDDVEELEVSQFADAPSDPPGLGIPALALISGLLLVTVALATLPLVVGNKVTGMVQGIVSVLAGLAALILGIILAIVAFVALLLMVGLLLSPPFGTLAYLAVFGFFDTGTSLALLALILFLQIAGAVLLVVAQQRFLLSKGLVLLILTALLLTVITLVLHSVVPVILVSITDAIAAIVAALVAAIWGIAVLIGGIISIVKLILALRQAGGRQDEREA</sequence>
<feature type="transmembrane region" description="Helical" evidence="1">
    <location>
        <begin position="195"/>
        <end position="219"/>
    </location>
</feature>
<dbReference type="RefSeq" id="WP_307492122.1">
    <property type="nucleotide sequence ID" value="NZ_JAUSVB010000002.1"/>
</dbReference>
<gene>
    <name evidence="2" type="ORF">J2X26_002157</name>
</gene>
<keyword evidence="3" id="KW-1185">Reference proteome</keyword>
<feature type="transmembrane region" description="Helical" evidence="1">
    <location>
        <begin position="162"/>
        <end position="183"/>
    </location>
</feature>
<keyword evidence="1" id="KW-1133">Transmembrane helix</keyword>
<evidence type="ECO:0000313" key="3">
    <source>
        <dbReference type="Proteomes" id="UP001239626"/>
    </source>
</evidence>
<accession>A0ABU0EEZ3</accession>